<dbReference type="GeneID" id="25266195"/>
<evidence type="ECO:0000313" key="2">
    <source>
        <dbReference type="EMBL" id="KDN37979.1"/>
    </source>
</evidence>
<organism evidence="2 3">
    <name type="scientific">Tilletiaria anomala (strain ATCC 24038 / CBS 436.72 / UBC 951)</name>
    <dbReference type="NCBI Taxonomy" id="1037660"/>
    <lineage>
        <taxon>Eukaryota</taxon>
        <taxon>Fungi</taxon>
        <taxon>Dikarya</taxon>
        <taxon>Basidiomycota</taxon>
        <taxon>Ustilaginomycotina</taxon>
        <taxon>Exobasidiomycetes</taxon>
        <taxon>Georgefischeriales</taxon>
        <taxon>Tilletiariaceae</taxon>
        <taxon>Tilletiaria</taxon>
    </lineage>
</organism>
<dbReference type="Proteomes" id="UP000027361">
    <property type="component" value="Unassembled WGS sequence"/>
</dbReference>
<keyword evidence="3" id="KW-1185">Reference proteome</keyword>
<accession>A0A066VGV2</accession>
<reference evidence="2 3" key="1">
    <citation type="submission" date="2014-05" db="EMBL/GenBank/DDBJ databases">
        <title>Draft genome sequence of a rare smut relative, Tilletiaria anomala UBC 951.</title>
        <authorList>
            <consortium name="DOE Joint Genome Institute"/>
            <person name="Toome M."/>
            <person name="Kuo A."/>
            <person name="Henrissat B."/>
            <person name="Lipzen A."/>
            <person name="Tritt A."/>
            <person name="Yoshinaga Y."/>
            <person name="Zane M."/>
            <person name="Barry K."/>
            <person name="Grigoriev I.V."/>
            <person name="Spatafora J.W."/>
            <person name="Aimea M.C."/>
        </authorList>
    </citation>
    <scope>NUCLEOTIDE SEQUENCE [LARGE SCALE GENOMIC DNA]</scope>
    <source>
        <strain evidence="2 3">UBC 951</strain>
    </source>
</reference>
<dbReference type="HOGENOM" id="CLU_1428912_0_0_1"/>
<sequence length="190" mass="20560">MWVKLLTATTAASAFLHESVALSTKERRIYKGADNFMYWADGTPVDWSAALPPLARTLAVESLLARQDPTTNEDSPAVECRRNGSLSERGCGETCNVKTIRSVSDTTGWSVNGGGRIKGWISGGFTVTQSHTVGDTKACGGSPGDRVCIWYQTDLAAYTVQNKKTCKYEGTSYGRADVMFSPNSRQCGLE</sequence>
<feature type="signal peptide" evidence="1">
    <location>
        <begin position="1"/>
        <end position="21"/>
    </location>
</feature>
<dbReference type="OrthoDB" id="3641682at2759"/>
<keyword evidence="1" id="KW-0732">Signal</keyword>
<evidence type="ECO:0000256" key="1">
    <source>
        <dbReference type="SAM" id="SignalP"/>
    </source>
</evidence>
<dbReference type="EMBL" id="JMSN01000126">
    <property type="protein sequence ID" value="KDN37979.1"/>
    <property type="molecule type" value="Genomic_DNA"/>
</dbReference>
<feature type="chain" id="PRO_5001632986" evidence="1">
    <location>
        <begin position="22"/>
        <end position="190"/>
    </location>
</feature>
<gene>
    <name evidence="2" type="ORF">K437DRAFT_270693</name>
</gene>
<dbReference type="AlphaFoldDB" id="A0A066VGV2"/>
<name>A0A066VGV2_TILAU</name>
<protein>
    <submittedName>
        <fullName evidence="2">Uncharacterized protein</fullName>
    </submittedName>
</protein>
<proteinExistence type="predicted"/>
<comment type="caution">
    <text evidence="2">The sequence shown here is derived from an EMBL/GenBank/DDBJ whole genome shotgun (WGS) entry which is preliminary data.</text>
</comment>
<dbReference type="InParanoid" id="A0A066VGV2"/>
<evidence type="ECO:0000313" key="3">
    <source>
        <dbReference type="Proteomes" id="UP000027361"/>
    </source>
</evidence>
<dbReference type="RefSeq" id="XP_013240558.1">
    <property type="nucleotide sequence ID" value="XM_013385104.1"/>
</dbReference>